<evidence type="ECO:0000256" key="2">
    <source>
        <dbReference type="ARBA" id="ARBA00018773"/>
    </source>
</evidence>
<dbReference type="GO" id="GO:0042054">
    <property type="term" value="F:histone methyltransferase activity"/>
    <property type="evidence" value="ECO:0007669"/>
    <property type="project" value="TreeGrafter"/>
</dbReference>
<dbReference type="FunFam" id="3.40.50.150:FF:000070">
    <property type="entry name" value="Protein arginine N-methyltransferase 7"/>
    <property type="match status" value="1"/>
</dbReference>
<dbReference type="InterPro" id="IPR025799">
    <property type="entry name" value="Arg_MeTrfase"/>
</dbReference>
<evidence type="ECO:0000256" key="6">
    <source>
        <dbReference type="ARBA" id="ARBA00022691"/>
    </source>
</evidence>
<dbReference type="Pfam" id="PF06325">
    <property type="entry name" value="PrmA"/>
    <property type="match status" value="1"/>
</dbReference>
<dbReference type="InterPro" id="IPR048256">
    <property type="entry name" value="Tektin-like"/>
</dbReference>
<keyword evidence="5 8" id="KW-0808">Transferase</keyword>
<dbReference type="InterPro" id="IPR055135">
    <property type="entry name" value="PRMT_dom"/>
</dbReference>
<dbReference type="CDD" id="cd02440">
    <property type="entry name" value="AdoMet_MTases"/>
    <property type="match status" value="1"/>
</dbReference>
<evidence type="ECO:0000256" key="3">
    <source>
        <dbReference type="ARBA" id="ARBA00022490"/>
    </source>
</evidence>
<dbReference type="EMBL" id="JBBCAQ010000037">
    <property type="protein sequence ID" value="KAK7574083.1"/>
    <property type="molecule type" value="Genomic_DNA"/>
</dbReference>
<dbReference type="AlphaFoldDB" id="A0AAN9T915"/>
<evidence type="ECO:0000256" key="7">
    <source>
        <dbReference type="ARBA" id="ARBA00022737"/>
    </source>
</evidence>
<name>A0AAN9T915_9HEMI</name>
<keyword evidence="6 8" id="KW-0949">S-adenosyl-L-methionine</keyword>
<dbReference type="Pfam" id="PF03148">
    <property type="entry name" value="Tektin"/>
    <property type="match status" value="1"/>
</dbReference>
<accession>A0AAN9T915</accession>
<evidence type="ECO:0000256" key="1">
    <source>
        <dbReference type="ARBA" id="ARBA00004496"/>
    </source>
</evidence>
<evidence type="ECO:0000313" key="10">
    <source>
        <dbReference type="EMBL" id="KAK7574083.1"/>
    </source>
</evidence>
<keyword evidence="7" id="KW-0677">Repeat</keyword>
<evidence type="ECO:0000256" key="4">
    <source>
        <dbReference type="ARBA" id="ARBA00022603"/>
    </source>
</evidence>
<keyword evidence="4 8" id="KW-0489">Methyltransferase</keyword>
<keyword evidence="11" id="KW-1185">Reference proteome</keyword>
<comment type="subcellular location">
    <subcellularLocation>
        <location evidence="1">Cytoplasm</location>
    </subcellularLocation>
</comment>
<protein>
    <recommendedName>
        <fullName evidence="2">Protein arginine N-methyltransferase 7</fullName>
    </recommendedName>
</protein>
<dbReference type="GO" id="GO:0005737">
    <property type="term" value="C:cytoplasm"/>
    <property type="evidence" value="ECO:0007669"/>
    <property type="project" value="UniProtKB-SubCell"/>
</dbReference>
<dbReference type="InterPro" id="IPR029063">
    <property type="entry name" value="SAM-dependent_MTases_sf"/>
</dbReference>
<keyword evidence="3" id="KW-0963">Cytoplasm</keyword>
<dbReference type="Proteomes" id="UP001367676">
    <property type="component" value="Unassembled WGS sequence"/>
</dbReference>
<dbReference type="PANTHER" id="PTHR11006">
    <property type="entry name" value="PROTEIN ARGININE N-METHYLTRANSFERASE"/>
    <property type="match status" value="1"/>
</dbReference>
<evidence type="ECO:0000259" key="9">
    <source>
        <dbReference type="Pfam" id="PF22528"/>
    </source>
</evidence>
<reference evidence="10 11" key="1">
    <citation type="submission" date="2024-03" db="EMBL/GenBank/DDBJ databases">
        <title>Adaptation during the transition from Ophiocordyceps entomopathogen to insect associate is accompanied by gene loss and intensified selection.</title>
        <authorList>
            <person name="Ward C.M."/>
            <person name="Onetto C.A."/>
            <person name="Borneman A.R."/>
        </authorList>
    </citation>
    <scope>NUCLEOTIDE SEQUENCE [LARGE SCALE GENOMIC DNA]</scope>
    <source>
        <strain evidence="10">AWRI1</strain>
        <tissue evidence="10">Single Adult Female</tissue>
    </source>
</reference>
<evidence type="ECO:0000313" key="11">
    <source>
        <dbReference type="Proteomes" id="UP001367676"/>
    </source>
</evidence>
<dbReference type="PROSITE" id="PS51678">
    <property type="entry name" value="SAM_MT_PRMT"/>
    <property type="match status" value="2"/>
</dbReference>
<gene>
    <name evidence="10" type="ORF">V9T40_011274</name>
</gene>
<dbReference type="Gene3D" id="2.70.160.11">
    <property type="entry name" value="Hnrnp arginine n-methyltransferase1"/>
    <property type="match status" value="2"/>
</dbReference>
<dbReference type="FunFam" id="3.40.50.150:FF:000071">
    <property type="entry name" value="Protein arginine N-methyltransferase 7"/>
    <property type="match status" value="1"/>
</dbReference>
<feature type="domain" description="Protein arginine N-methyltransferase" evidence="9">
    <location>
        <begin position="237"/>
        <end position="345"/>
    </location>
</feature>
<evidence type="ECO:0000256" key="5">
    <source>
        <dbReference type="ARBA" id="ARBA00022679"/>
    </source>
</evidence>
<dbReference type="GO" id="GO:0005929">
    <property type="term" value="C:cilium"/>
    <property type="evidence" value="ECO:0007669"/>
    <property type="project" value="UniProtKB-ARBA"/>
</dbReference>
<dbReference type="SUPFAM" id="SSF53335">
    <property type="entry name" value="S-adenosyl-L-methionine-dependent methyltransferases"/>
    <property type="match status" value="2"/>
</dbReference>
<evidence type="ECO:0000256" key="8">
    <source>
        <dbReference type="PROSITE-ProRule" id="PRU01015"/>
    </source>
</evidence>
<proteinExistence type="predicted"/>
<dbReference type="PANTHER" id="PTHR11006:SF4">
    <property type="entry name" value="PROTEIN ARGININE N-METHYLTRANSFERASE 7"/>
    <property type="match status" value="1"/>
</dbReference>
<organism evidence="10 11">
    <name type="scientific">Parthenolecanium corni</name>
    <dbReference type="NCBI Taxonomy" id="536013"/>
    <lineage>
        <taxon>Eukaryota</taxon>
        <taxon>Metazoa</taxon>
        <taxon>Ecdysozoa</taxon>
        <taxon>Arthropoda</taxon>
        <taxon>Hexapoda</taxon>
        <taxon>Insecta</taxon>
        <taxon>Pterygota</taxon>
        <taxon>Neoptera</taxon>
        <taxon>Paraneoptera</taxon>
        <taxon>Hemiptera</taxon>
        <taxon>Sternorrhyncha</taxon>
        <taxon>Coccoidea</taxon>
        <taxon>Coccidae</taxon>
        <taxon>Parthenolecanium</taxon>
    </lineage>
</organism>
<sequence>MNIFTSKFDSISGKTEWVLMDDAFDYSQQIARSAYADMLHDTDRNVKYFEALKISISKLQYAGKRAIVLDIGTGSGILSMMAASCGADAVYACEFFGPMSECAEKIIRLNGYQDQIKVIHKGSTQLTVGPNGDLPCRANILVTEVFDTELIGEGAIKTFTHAQQNLLEKDAIVIPSAGRVYAAVFESKLVNAFNKVDDLFCDSDGDSVRIPKLIKDCYGSASVHDLQISELSESSFKLISAPTVVFDFDWTGKIPIMAKETKAYPIKTLSPGTAHGVFMWWDLIMDCDGKIILSCAPEWAESSVDYSWRDHWMQAVYYFPKPVCVEENQDVFLTASHDEFAMWFNLSSNNELHFKHEVPVCECGLHVTSRMRVGMMNDKNRQSKFMQVLKPLLSENTVALCLSECSFLSHYLALKSVKKIYTYETNRIIESVLSNVAKFNNIHSKICFESTSDNLKESIRNNNDNVSLIVAEPFFSSSILPWHNLQFWYIRDRLLEVLPKNVKIIPSSAKFYIMAVQFKDLWKIRAPVQSVEGFSLKPFDEIIQEAITITDDVIDAQPLWEYPCVALSKPVKFLDLNFNDKVPQNDLICIDEFQFETAGTCNGLVLWVDWILSEDGSTKISSGPVEDVICGQKVTWDMFSKQGVYFFKNATTVSSTKHLSNHRQRVKEYNELSELGFSTRQKSAELRDVSTIETQLNQKLTNDLLTERNKEIIEWKDLIEDCIRDVKNEMQRLNYEKELCSRDLQNLNPKFTMINECITLRSGRVKTDLCLDPVDTELDKEHRLLESLKLDLSEKCEEAFKRCTVATELLNLLLTDVEQKNEASLIEKSTLELYEKAGNVCHKPEITRFIKYVATHVSTDAKKLEETLSSNF</sequence>
<dbReference type="Gene3D" id="3.40.50.150">
    <property type="entry name" value="Vaccinia Virus protein VP39"/>
    <property type="match status" value="2"/>
</dbReference>
<dbReference type="Pfam" id="PF22528">
    <property type="entry name" value="PRMT_C"/>
    <property type="match status" value="2"/>
</dbReference>
<dbReference type="GO" id="GO:0032259">
    <property type="term" value="P:methylation"/>
    <property type="evidence" value="ECO:0007669"/>
    <property type="project" value="UniProtKB-KW"/>
</dbReference>
<dbReference type="GO" id="GO:0016274">
    <property type="term" value="F:protein-arginine N-methyltransferase activity"/>
    <property type="evidence" value="ECO:0007669"/>
    <property type="project" value="InterPro"/>
</dbReference>
<comment type="caution">
    <text evidence="10">The sequence shown here is derived from an EMBL/GenBank/DDBJ whole genome shotgun (WGS) entry which is preliminary data.</text>
</comment>
<feature type="domain" description="Protein arginine N-methyltransferase" evidence="9">
    <location>
        <begin position="508"/>
        <end position="660"/>
    </location>
</feature>